<accession>A0A1I5T260</accession>
<dbReference type="OrthoDB" id="9770871at2"/>
<keyword evidence="2" id="KW-1185">Reference proteome</keyword>
<evidence type="ECO:0000313" key="1">
    <source>
        <dbReference type="EMBL" id="SFP77119.1"/>
    </source>
</evidence>
<protein>
    <submittedName>
        <fullName evidence="1">Uncharacterized protein</fullName>
    </submittedName>
</protein>
<gene>
    <name evidence="1" type="ORF">SAMN04515674_105335</name>
</gene>
<proteinExistence type="predicted"/>
<dbReference type="STRING" id="1079859.SAMN04515674_105335"/>
<sequence length="775" mass="88664">MTQLTIRTFQNNNIKVYADKSAKYKGYMSTQKIKKIVEDEEFISTKPYEYCPLKLKAEYERYLMKYLTSQSIDSFCCEIPYTQYNLECLKTIKINYRISSVETILFSINKEYWECPSDVKFAKLKAREVGLNYYQATINHPGVNPLAFKIWEEISWKKSDINHGKRRPDYLYKKGVIQTEAGKGFGAWDSQCVWGVSPNLIAKAWFLSGAKDCPKFRIILKHLHIIGKNHGRYDSGLFLDNIRKNASADETYAFLKGKRFAQKWQPKSECDINGDYFTPSLKYKDYVRLGKVSSLPVRLALITNMKTYAVDMSEIKGFECTAHYGILNYEYAKEVMGMSKKEQAKLLPNRAAWFLLYGRCPFEGKNSEIPNPNLLSIHKKGASTFIKLCKEFGNDKSMLLPNFNLATLFGSESEIAKFSYISHAQYFGDKLPKSGDLQSLVKYFSSQNYSRPDIYIHDLGQFNLPKQIFSPGWKDFVMKHLDALKFSGNWNNIEDKLGRLPKSMSELREIASQFHYDNVTNIACAQACFELRLDQSTFERYQTLYKSTKVAESCPDVRINNNDFVFRKLEYNDPKGALLGLYTNCCQHLHGAASDCAKHGVRDETSAFYVVEKAGKIIAQSWAWRSKKGDLVFDSIESLSMDYSESIAYLYKEASKLLLGKLGINRVLVGDTGYGITGRIKNLLNEGNETFNEKMASDCSYMDGNTQWLLSESNEPIKKIKGSVFKPTIKKEEISLIPCNELLPGSEVLCEYCDAEVHPDCEICPVCNENIAEWV</sequence>
<dbReference type="RefSeq" id="WP_092016961.1">
    <property type="nucleotide sequence ID" value="NZ_FOXH01000005.1"/>
</dbReference>
<reference evidence="1 2" key="1">
    <citation type="submission" date="2016-10" db="EMBL/GenBank/DDBJ databases">
        <authorList>
            <person name="de Groot N.N."/>
        </authorList>
    </citation>
    <scope>NUCLEOTIDE SEQUENCE [LARGE SCALE GENOMIC DNA]</scope>
    <source>
        <strain evidence="2">E92,LMG 26720,CCM 7988</strain>
    </source>
</reference>
<evidence type="ECO:0000313" key="2">
    <source>
        <dbReference type="Proteomes" id="UP000199306"/>
    </source>
</evidence>
<dbReference type="AlphaFoldDB" id="A0A1I5T260"/>
<organism evidence="1 2">
    <name type="scientific">Pseudarcicella hirudinis</name>
    <dbReference type="NCBI Taxonomy" id="1079859"/>
    <lineage>
        <taxon>Bacteria</taxon>
        <taxon>Pseudomonadati</taxon>
        <taxon>Bacteroidota</taxon>
        <taxon>Cytophagia</taxon>
        <taxon>Cytophagales</taxon>
        <taxon>Flectobacillaceae</taxon>
        <taxon>Pseudarcicella</taxon>
    </lineage>
</organism>
<dbReference type="Proteomes" id="UP000199306">
    <property type="component" value="Unassembled WGS sequence"/>
</dbReference>
<dbReference type="EMBL" id="FOXH01000005">
    <property type="protein sequence ID" value="SFP77119.1"/>
    <property type="molecule type" value="Genomic_DNA"/>
</dbReference>
<name>A0A1I5T260_9BACT</name>